<dbReference type="Proteomes" id="UP001185984">
    <property type="component" value="Unassembled WGS sequence"/>
</dbReference>
<comment type="caution">
    <text evidence="4">The sequence shown here is derived from an EMBL/GenBank/DDBJ whole genome shotgun (WGS) entry which is preliminary data.</text>
</comment>
<reference evidence="5" key="1">
    <citation type="journal article" date="2022" name="J Environ Chem Eng">
        <title>Biodegradation of petroleum oil using a constructed nonpathogenic and heavy metal-tolerant bacterial consortium isolated from marine sponges.</title>
        <authorList>
            <person name="Dechsakulwatana C."/>
            <person name="Rungsihiranrut A."/>
            <person name="Muangchinda C."/>
            <person name="Ningthoujam R."/>
            <person name="Klankeo P."/>
            <person name="Pinyakong O."/>
        </authorList>
    </citation>
    <scope>NUCLEOTIDE SEQUENCE [LARGE SCALE GENOMIC DNA]</scope>
    <source>
        <strain evidence="5">MO2-4</strain>
    </source>
</reference>
<dbReference type="Gene3D" id="1.10.357.10">
    <property type="entry name" value="Tetracycline Repressor, domain 2"/>
    <property type="match status" value="1"/>
</dbReference>
<feature type="domain" description="HTH tetR-type" evidence="3">
    <location>
        <begin position="6"/>
        <end position="66"/>
    </location>
</feature>
<dbReference type="Pfam" id="PF00440">
    <property type="entry name" value="TetR_N"/>
    <property type="match status" value="1"/>
</dbReference>
<evidence type="ECO:0000256" key="2">
    <source>
        <dbReference type="PROSITE-ProRule" id="PRU00335"/>
    </source>
</evidence>
<proteinExistence type="predicted"/>
<evidence type="ECO:0000259" key="3">
    <source>
        <dbReference type="PROSITE" id="PS50977"/>
    </source>
</evidence>
<keyword evidence="1 2" id="KW-0238">DNA-binding</keyword>
<gene>
    <name evidence="4" type="ORF">O0R41_14675</name>
</gene>
<dbReference type="PROSITE" id="PS50977">
    <property type="entry name" value="HTH_TETR_2"/>
    <property type="match status" value="1"/>
</dbReference>
<feature type="DNA-binding region" description="H-T-H motif" evidence="2">
    <location>
        <begin position="29"/>
        <end position="48"/>
    </location>
</feature>
<dbReference type="InterPro" id="IPR009057">
    <property type="entry name" value="Homeodomain-like_sf"/>
</dbReference>
<dbReference type="EMBL" id="JAPTHD010000006">
    <property type="protein sequence ID" value="MDV5824848.1"/>
    <property type="molecule type" value="Genomic_DNA"/>
</dbReference>
<protein>
    <submittedName>
        <fullName evidence="4">TetR/AcrR family transcriptional regulator</fullName>
    </submittedName>
</protein>
<dbReference type="InterPro" id="IPR001647">
    <property type="entry name" value="HTH_TetR"/>
</dbReference>
<evidence type="ECO:0000313" key="4">
    <source>
        <dbReference type="EMBL" id="MDV5824848.1"/>
    </source>
</evidence>
<name>A0ABU3ZZA2_9SPHN</name>
<evidence type="ECO:0000256" key="1">
    <source>
        <dbReference type="ARBA" id="ARBA00023125"/>
    </source>
</evidence>
<sequence>MRLSAAERKRQMVDAADHIVNRDRSADLSMREVADRAGASRALAYAYFPDRIGLLDALLEGQVDLLVDAGIMEAAARGSVTERACAVAAIYLRHVAGHGEALALVLRDAAVARQLNGAASRLRGRVYRALGRSVREALKMPGAEAMALIHMLVVIPEEAARQVRMGILTIAQAQALSDRLMAAAIAAQAPR</sequence>
<evidence type="ECO:0000313" key="5">
    <source>
        <dbReference type="Proteomes" id="UP001185984"/>
    </source>
</evidence>
<accession>A0ABU3ZZA2</accession>
<keyword evidence="5" id="KW-1185">Reference proteome</keyword>
<organism evidence="4 5">
    <name type="scientific">Sphingobium naphthae</name>
    <dbReference type="NCBI Taxonomy" id="1886786"/>
    <lineage>
        <taxon>Bacteria</taxon>
        <taxon>Pseudomonadati</taxon>
        <taxon>Pseudomonadota</taxon>
        <taxon>Alphaproteobacteria</taxon>
        <taxon>Sphingomonadales</taxon>
        <taxon>Sphingomonadaceae</taxon>
        <taxon>Sphingobium</taxon>
    </lineage>
</organism>
<dbReference type="SUPFAM" id="SSF46689">
    <property type="entry name" value="Homeodomain-like"/>
    <property type="match status" value="1"/>
</dbReference>
<dbReference type="RefSeq" id="WP_317517493.1">
    <property type="nucleotide sequence ID" value="NZ_JAPTHD010000006.1"/>
</dbReference>